<evidence type="ECO:0000313" key="3">
    <source>
        <dbReference type="Proteomes" id="UP000037043"/>
    </source>
</evidence>
<dbReference type="PATRIC" id="fig|1121318.3.peg.1373"/>
<keyword evidence="2" id="KW-0808">Transferase</keyword>
<dbReference type="STRING" id="36844.SAMN04488501_111112"/>
<accession>A0A0L6ZB13</accession>
<evidence type="ECO:0000313" key="2">
    <source>
        <dbReference type="EMBL" id="KOA20164.1"/>
    </source>
</evidence>
<dbReference type="SUPFAM" id="SSF55729">
    <property type="entry name" value="Acyl-CoA N-acyltransferases (Nat)"/>
    <property type="match status" value="1"/>
</dbReference>
<evidence type="ECO:0000259" key="1">
    <source>
        <dbReference type="PROSITE" id="PS51186"/>
    </source>
</evidence>
<protein>
    <submittedName>
        <fullName evidence="2">Acetyltransferase (GNAT) family protein</fullName>
    </submittedName>
</protein>
<keyword evidence="3" id="KW-1185">Reference proteome</keyword>
<dbReference type="Pfam" id="PF13420">
    <property type="entry name" value="Acetyltransf_4"/>
    <property type="match status" value="1"/>
</dbReference>
<feature type="domain" description="N-acetyltransferase" evidence="1">
    <location>
        <begin position="11"/>
        <end position="167"/>
    </location>
</feature>
<dbReference type="Proteomes" id="UP000037043">
    <property type="component" value="Unassembled WGS sequence"/>
</dbReference>
<organism evidence="2 3">
    <name type="scientific">Clostridium homopropionicum DSM 5847</name>
    <dbReference type="NCBI Taxonomy" id="1121318"/>
    <lineage>
        <taxon>Bacteria</taxon>
        <taxon>Bacillati</taxon>
        <taxon>Bacillota</taxon>
        <taxon>Clostridia</taxon>
        <taxon>Eubacteriales</taxon>
        <taxon>Clostridiaceae</taxon>
        <taxon>Clostridium</taxon>
    </lineage>
</organism>
<name>A0A0L6ZB13_9CLOT</name>
<dbReference type="CDD" id="cd04301">
    <property type="entry name" value="NAT_SF"/>
    <property type="match status" value="1"/>
</dbReference>
<dbReference type="Gene3D" id="3.40.630.30">
    <property type="match status" value="1"/>
</dbReference>
<reference evidence="3" key="1">
    <citation type="submission" date="2015-08" db="EMBL/GenBank/DDBJ databases">
        <title>Genome sequence of the strict anaerobe Clostridium homopropionicum LuHBu1 (DSM 5847T).</title>
        <authorList>
            <person name="Poehlein A."/>
            <person name="Beck M."/>
            <person name="Schiel-Bengelsdorf B."/>
            <person name="Bengelsdorf F.R."/>
            <person name="Daniel R."/>
            <person name="Duerre P."/>
        </authorList>
    </citation>
    <scope>NUCLEOTIDE SEQUENCE [LARGE SCALE GENOMIC DNA]</scope>
    <source>
        <strain evidence="3">DSM 5847</strain>
    </source>
</reference>
<gene>
    <name evidence="2" type="ORF">CLHOM_13630</name>
</gene>
<sequence length="167" mass="20159">MFDIKINSDKIQITSIEKEDLGNIYRWITCQVEPINNNLDFINEAEFYERFIEYYLNECEFFLKIEIHNELTGILKGRAEFKNPNEVWINYVFFSQKYRNLGLGSIILKEIIEYFTKDFGIINFFVKIEEDNFNTFDFWKKNKFIILEFLVEKGKKRKAIMKKIGNV</sequence>
<dbReference type="GO" id="GO:0016747">
    <property type="term" value="F:acyltransferase activity, transferring groups other than amino-acyl groups"/>
    <property type="evidence" value="ECO:0007669"/>
    <property type="project" value="InterPro"/>
</dbReference>
<proteinExistence type="predicted"/>
<dbReference type="InterPro" id="IPR000182">
    <property type="entry name" value="GNAT_dom"/>
</dbReference>
<dbReference type="InterPro" id="IPR016181">
    <property type="entry name" value="Acyl_CoA_acyltransferase"/>
</dbReference>
<dbReference type="PROSITE" id="PS51186">
    <property type="entry name" value="GNAT"/>
    <property type="match status" value="1"/>
</dbReference>
<dbReference type="AlphaFoldDB" id="A0A0L6ZB13"/>
<comment type="caution">
    <text evidence="2">The sequence shown here is derived from an EMBL/GenBank/DDBJ whole genome shotgun (WGS) entry which is preliminary data.</text>
</comment>
<dbReference type="RefSeq" id="WP_052220933.1">
    <property type="nucleotide sequence ID" value="NZ_LHUR01000018.1"/>
</dbReference>
<dbReference type="EMBL" id="LHUR01000018">
    <property type="protein sequence ID" value="KOA20164.1"/>
    <property type="molecule type" value="Genomic_DNA"/>
</dbReference>